<keyword evidence="2" id="KW-0547">Nucleotide-binding</keyword>
<evidence type="ECO:0000259" key="4">
    <source>
        <dbReference type="SMART" id="SM00382"/>
    </source>
</evidence>
<dbReference type="CDD" id="cd19481">
    <property type="entry name" value="RecA-like_protease"/>
    <property type="match status" value="1"/>
</dbReference>
<evidence type="ECO:0000256" key="3">
    <source>
        <dbReference type="ARBA" id="ARBA00022840"/>
    </source>
</evidence>
<keyword evidence="6" id="KW-1185">Reference proteome</keyword>
<dbReference type="EMBL" id="JAEQBW010000003">
    <property type="protein sequence ID" value="MBK6265129.1"/>
    <property type="molecule type" value="Genomic_DNA"/>
</dbReference>
<evidence type="ECO:0000313" key="5">
    <source>
        <dbReference type="EMBL" id="MBK6265129.1"/>
    </source>
</evidence>
<evidence type="ECO:0000256" key="2">
    <source>
        <dbReference type="ARBA" id="ARBA00022741"/>
    </source>
</evidence>
<dbReference type="GO" id="GO:0005524">
    <property type="term" value="F:ATP binding"/>
    <property type="evidence" value="ECO:0007669"/>
    <property type="project" value="UniProtKB-KW"/>
</dbReference>
<proteinExistence type="inferred from homology"/>
<accession>A0A934WY38</accession>
<name>A0A934WY38_9BACT</name>
<keyword evidence="3 5" id="KW-0067">ATP-binding</keyword>
<comment type="caution">
    <text evidence="5">The sequence shown here is derived from an EMBL/GenBank/DDBJ whole genome shotgun (WGS) entry which is preliminary data.</text>
</comment>
<comment type="similarity">
    <text evidence="1">Belongs to the AAA ATPase family.</text>
</comment>
<dbReference type="AlphaFoldDB" id="A0A934WY38"/>
<reference evidence="5" key="1">
    <citation type="submission" date="2021-01" db="EMBL/GenBank/DDBJ databases">
        <title>Marivirga aurantiaca sp. nov., isolated from intertidal surface sediments.</title>
        <authorList>
            <person name="Zhang M."/>
        </authorList>
    </citation>
    <scope>NUCLEOTIDE SEQUENCE</scope>
    <source>
        <strain evidence="5">S37H4</strain>
    </source>
</reference>
<gene>
    <name evidence="5" type="ORF">JKA74_08775</name>
</gene>
<dbReference type="GO" id="GO:0016887">
    <property type="term" value="F:ATP hydrolysis activity"/>
    <property type="evidence" value="ECO:0007669"/>
    <property type="project" value="InterPro"/>
</dbReference>
<feature type="domain" description="AAA+ ATPase" evidence="4">
    <location>
        <begin position="242"/>
        <end position="374"/>
    </location>
</feature>
<evidence type="ECO:0000256" key="1">
    <source>
        <dbReference type="ARBA" id="ARBA00006914"/>
    </source>
</evidence>
<dbReference type="Proteomes" id="UP000611723">
    <property type="component" value="Unassembled WGS sequence"/>
</dbReference>
<dbReference type="Gene3D" id="3.40.50.300">
    <property type="entry name" value="P-loop containing nucleotide triphosphate hydrolases"/>
    <property type="match status" value="1"/>
</dbReference>
<dbReference type="InterPro" id="IPR027417">
    <property type="entry name" value="P-loop_NTPase"/>
</dbReference>
<sequence length="450" mass="51379">MKELLQKENKSSIPVIRTELEWLRQVIDLRLNSYFKSSEMGDIEKLTPPDLSGDDSVYAKIIAENNFNTTERIILLMALAVHVSPDIYDIFFVKNPNIDRGYTVFGGVTSEGNGFIPTGETVSFIVGEGDLEKRFKLLDLFSDSHPFKTHNILGLTGVKDNEPVFNGVLGISKEYLSLLSQGRAYRPQYSSAFPARLLETKLSWEDAVFDEYTLSELEEAKVWMSHGEEIMQHDLLNKHLKKGYRILFHGPPGTGKTMTASLLGQESQMDVYQIDLSAVVSKYIGETEKNLANVFDLAENKNWILFFDEADSLFGKRTQVQSSNDQFANQQVAYLLQRIEDFNGIVILATNFKDNLDSAFLRRFQSVVYFPKPRLEQRLLLWQKYFEDTFELVDVDLEKIAMDHEITGGSIINVLRYCSIAAKRRNGNQLYTEDILKGINKEYHKEGVTI</sequence>
<dbReference type="PANTHER" id="PTHR23073">
    <property type="entry name" value="26S PROTEASOME REGULATORY SUBUNIT"/>
    <property type="match status" value="1"/>
</dbReference>
<dbReference type="InterPro" id="IPR050221">
    <property type="entry name" value="26S_Proteasome_ATPase"/>
</dbReference>
<protein>
    <submittedName>
        <fullName evidence="5">ATP-binding protein</fullName>
    </submittedName>
</protein>
<evidence type="ECO:0000313" key="6">
    <source>
        <dbReference type="Proteomes" id="UP000611723"/>
    </source>
</evidence>
<dbReference type="InterPro" id="IPR003959">
    <property type="entry name" value="ATPase_AAA_core"/>
</dbReference>
<dbReference type="SUPFAM" id="SSF52540">
    <property type="entry name" value="P-loop containing nucleoside triphosphate hydrolases"/>
    <property type="match status" value="1"/>
</dbReference>
<organism evidence="5 6">
    <name type="scientific">Marivirga aurantiaca</name>
    <dbReference type="NCBI Taxonomy" id="2802615"/>
    <lineage>
        <taxon>Bacteria</taxon>
        <taxon>Pseudomonadati</taxon>
        <taxon>Bacteroidota</taxon>
        <taxon>Cytophagia</taxon>
        <taxon>Cytophagales</taxon>
        <taxon>Marivirgaceae</taxon>
        <taxon>Marivirga</taxon>
    </lineage>
</organism>
<dbReference type="SMART" id="SM00382">
    <property type="entry name" value="AAA"/>
    <property type="match status" value="1"/>
</dbReference>
<dbReference type="Pfam" id="PF00004">
    <property type="entry name" value="AAA"/>
    <property type="match status" value="1"/>
</dbReference>
<dbReference type="InterPro" id="IPR003593">
    <property type="entry name" value="AAA+_ATPase"/>
</dbReference>